<evidence type="ECO:0000313" key="2">
    <source>
        <dbReference type="EMBL" id="KAK3861880.1"/>
    </source>
</evidence>
<protein>
    <submittedName>
        <fullName evidence="2">Uncharacterized protein</fullName>
    </submittedName>
</protein>
<organism evidence="2 3">
    <name type="scientific">Petrolisthes cinctipes</name>
    <name type="common">Flat porcelain crab</name>
    <dbReference type="NCBI Taxonomy" id="88211"/>
    <lineage>
        <taxon>Eukaryota</taxon>
        <taxon>Metazoa</taxon>
        <taxon>Ecdysozoa</taxon>
        <taxon>Arthropoda</taxon>
        <taxon>Crustacea</taxon>
        <taxon>Multicrustacea</taxon>
        <taxon>Malacostraca</taxon>
        <taxon>Eumalacostraca</taxon>
        <taxon>Eucarida</taxon>
        <taxon>Decapoda</taxon>
        <taxon>Pleocyemata</taxon>
        <taxon>Anomura</taxon>
        <taxon>Galatheoidea</taxon>
        <taxon>Porcellanidae</taxon>
        <taxon>Petrolisthes</taxon>
    </lineage>
</organism>
<gene>
    <name evidence="2" type="ORF">Pcinc_032207</name>
</gene>
<dbReference type="Proteomes" id="UP001286313">
    <property type="component" value="Unassembled WGS sequence"/>
</dbReference>
<reference evidence="2" key="1">
    <citation type="submission" date="2023-10" db="EMBL/GenBank/DDBJ databases">
        <title>Genome assemblies of two species of porcelain crab, Petrolisthes cinctipes and Petrolisthes manimaculis (Anomura: Porcellanidae).</title>
        <authorList>
            <person name="Angst P."/>
        </authorList>
    </citation>
    <scope>NUCLEOTIDE SEQUENCE</scope>
    <source>
        <strain evidence="2">PB745_01</strain>
        <tissue evidence="2">Gill</tissue>
    </source>
</reference>
<feature type="region of interest" description="Disordered" evidence="1">
    <location>
        <begin position="62"/>
        <end position="86"/>
    </location>
</feature>
<accession>A0AAE1K3Q7</accession>
<keyword evidence="3" id="KW-1185">Reference proteome</keyword>
<evidence type="ECO:0000313" key="3">
    <source>
        <dbReference type="Proteomes" id="UP001286313"/>
    </source>
</evidence>
<sequence>MIEKDLNAIRHLRTLTSDEVDTDGVKEFICKLYGYSENNINECRYKDFLKFRFCSASDIPAHSDSLGIENEMSEDAWSDDSDTDDV</sequence>
<evidence type="ECO:0000256" key="1">
    <source>
        <dbReference type="SAM" id="MobiDB-lite"/>
    </source>
</evidence>
<feature type="compositionally biased region" description="Acidic residues" evidence="1">
    <location>
        <begin position="71"/>
        <end position="86"/>
    </location>
</feature>
<name>A0AAE1K3Q7_PETCI</name>
<dbReference type="AlphaFoldDB" id="A0AAE1K3Q7"/>
<proteinExistence type="predicted"/>
<dbReference type="EMBL" id="JAWQEG010004385">
    <property type="protein sequence ID" value="KAK3861880.1"/>
    <property type="molecule type" value="Genomic_DNA"/>
</dbReference>
<comment type="caution">
    <text evidence="2">The sequence shown here is derived from an EMBL/GenBank/DDBJ whole genome shotgun (WGS) entry which is preliminary data.</text>
</comment>